<dbReference type="GO" id="GO:0030163">
    <property type="term" value="P:protein catabolic process"/>
    <property type="evidence" value="ECO:0007669"/>
    <property type="project" value="UniProtKB-ARBA"/>
</dbReference>
<organism evidence="4 5">
    <name type="scientific">Araneus ventricosus</name>
    <name type="common">Orbweaver spider</name>
    <name type="synonym">Epeira ventricosa</name>
    <dbReference type="NCBI Taxonomy" id="182803"/>
    <lineage>
        <taxon>Eukaryota</taxon>
        <taxon>Metazoa</taxon>
        <taxon>Ecdysozoa</taxon>
        <taxon>Arthropoda</taxon>
        <taxon>Chelicerata</taxon>
        <taxon>Arachnida</taxon>
        <taxon>Araneae</taxon>
        <taxon>Araneomorphae</taxon>
        <taxon>Entelegynae</taxon>
        <taxon>Araneoidea</taxon>
        <taxon>Araneidae</taxon>
        <taxon>Araneus</taxon>
    </lineage>
</organism>
<dbReference type="SMART" id="SM00225">
    <property type="entry name" value="BTB"/>
    <property type="match status" value="1"/>
</dbReference>
<dbReference type="EMBL" id="BGPR01003052">
    <property type="protein sequence ID" value="GBM83039.1"/>
    <property type="molecule type" value="Genomic_DNA"/>
</dbReference>
<feature type="compositionally biased region" description="Basic and acidic residues" evidence="1">
    <location>
        <begin position="430"/>
        <end position="443"/>
    </location>
</feature>
<gene>
    <name evidence="4" type="primary">spop-b_35</name>
    <name evidence="4" type="ORF">AVEN_238788_1</name>
</gene>
<feature type="compositionally biased region" description="Low complexity" evidence="1">
    <location>
        <begin position="349"/>
        <end position="361"/>
    </location>
</feature>
<dbReference type="Gene3D" id="2.60.210.10">
    <property type="entry name" value="Apoptosis, Tumor Necrosis Factor Receptor Associated Protein 2, Chain A"/>
    <property type="match status" value="1"/>
</dbReference>
<dbReference type="Gene3D" id="3.30.710.10">
    <property type="entry name" value="Potassium Channel Kv1.1, Chain A"/>
    <property type="match status" value="1"/>
</dbReference>
<name>A0A4Y2J0F2_ARAVE</name>
<feature type="domain" description="BTB" evidence="2">
    <location>
        <begin position="472"/>
        <end position="536"/>
    </location>
</feature>
<comment type="caution">
    <text evidence="4">The sequence shown here is derived from an EMBL/GenBank/DDBJ whole genome shotgun (WGS) entry which is preliminary data.</text>
</comment>
<evidence type="ECO:0000259" key="3">
    <source>
        <dbReference type="PROSITE" id="PS50144"/>
    </source>
</evidence>
<dbReference type="PROSITE" id="PS50144">
    <property type="entry name" value="MATH"/>
    <property type="match status" value="1"/>
</dbReference>
<dbReference type="OrthoDB" id="6420208at2759"/>
<dbReference type="SUPFAM" id="SSF54695">
    <property type="entry name" value="POZ domain"/>
    <property type="match status" value="1"/>
</dbReference>
<dbReference type="SUPFAM" id="SSF49599">
    <property type="entry name" value="TRAF domain-like"/>
    <property type="match status" value="2"/>
</dbReference>
<dbReference type="Gene3D" id="1.25.40.420">
    <property type="match status" value="1"/>
</dbReference>
<dbReference type="InterPro" id="IPR002083">
    <property type="entry name" value="MATH/TRAF_dom"/>
</dbReference>
<dbReference type="PROSITE" id="PS50097">
    <property type="entry name" value="BTB"/>
    <property type="match status" value="1"/>
</dbReference>
<evidence type="ECO:0000313" key="4">
    <source>
        <dbReference type="EMBL" id="GBM83039.1"/>
    </source>
</evidence>
<keyword evidence="5" id="KW-1185">Reference proteome</keyword>
<feature type="domain" description="MATH" evidence="3">
    <location>
        <begin position="10"/>
        <end position="137"/>
    </location>
</feature>
<dbReference type="AlphaFoldDB" id="A0A4Y2J0F2"/>
<dbReference type="PANTHER" id="PTHR24413">
    <property type="entry name" value="SPECKLE-TYPE POZ PROTEIN"/>
    <property type="match status" value="1"/>
</dbReference>
<dbReference type="Pfam" id="PF00651">
    <property type="entry name" value="BTB"/>
    <property type="match status" value="1"/>
</dbReference>
<protein>
    <submittedName>
        <fullName evidence="4">Speckle-type POZ protein B</fullName>
    </submittedName>
</protein>
<feature type="compositionally biased region" description="Polar residues" evidence="1">
    <location>
        <begin position="413"/>
        <end position="425"/>
    </location>
</feature>
<sequence length="631" mass="72579">MATDDGFNAEFSFTWKIKNFSYISPFRVLRSPIFTVKSMDKTRWHLSIRTTNFTARKNISYYLSRERVDSGPEIMRIAFELSFLDRYGFQLVKESREDSVKRYYTPYIPHFVELDEVFINRRCEYLPEDTLTACCRMRRIGGPTQIPISCSFTSVIGVEQCSFEWNIENFSETQPGMIRAIRKRNPSIHIELTLTAKPEEALQFQILQLPENYKKIDCEISVLNAFKDTVYSKKVSRHVKGNAWKFPVFLKKCQLTAEKNVCLQKDVLALKFDISFSLGVISSVINDNKSISYSPKDEASPSVEECSSTEIETISSAKKFIGDLKKDAQKVLNVEGKNTKEILEEFSNEDSSSPENESFSPTQTEKSSSIEDETISSVKIFNGDLERDTQKVFNFKGKNTKEILEKFSDEDSSSPANESFSPTQNEESSSSEHETEGEFNKFDNKSFSMEERVSVSNKRNELQRFYQDGTFSDINLIVGNETFPAHKLILSLKSRKFKEIFMSDLSKRSIKVTDVDPGTLRDLLIFIYTNNVENMTLEKAQKLFSAAETYEMTSLKNLCLVFIKENINESNACNVLILADKQQDEELKQVALTFIVSHGKAIMNKKSWDELKKKHIKLAFETMQQMYLNKI</sequence>
<evidence type="ECO:0000256" key="1">
    <source>
        <dbReference type="SAM" id="MobiDB-lite"/>
    </source>
</evidence>
<dbReference type="InterPro" id="IPR000210">
    <property type="entry name" value="BTB/POZ_dom"/>
</dbReference>
<feature type="region of interest" description="Disordered" evidence="1">
    <location>
        <begin position="345"/>
        <end position="371"/>
    </location>
</feature>
<evidence type="ECO:0000259" key="2">
    <source>
        <dbReference type="PROSITE" id="PS50097"/>
    </source>
</evidence>
<reference evidence="4 5" key="1">
    <citation type="journal article" date="2019" name="Sci. Rep.">
        <title>Orb-weaving spider Araneus ventricosus genome elucidates the spidroin gene catalogue.</title>
        <authorList>
            <person name="Kono N."/>
            <person name="Nakamura H."/>
            <person name="Ohtoshi R."/>
            <person name="Moran D.A.P."/>
            <person name="Shinohara A."/>
            <person name="Yoshida Y."/>
            <person name="Fujiwara M."/>
            <person name="Mori M."/>
            <person name="Tomita M."/>
            <person name="Arakawa K."/>
        </authorList>
    </citation>
    <scope>NUCLEOTIDE SEQUENCE [LARGE SCALE GENOMIC DNA]</scope>
</reference>
<dbReference type="Proteomes" id="UP000499080">
    <property type="component" value="Unassembled WGS sequence"/>
</dbReference>
<proteinExistence type="predicted"/>
<evidence type="ECO:0000313" key="5">
    <source>
        <dbReference type="Proteomes" id="UP000499080"/>
    </source>
</evidence>
<feature type="region of interest" description="Disordered" evidence="1">
    <location>
        <begin position="407"/>
        <end position="443"/>
    </location>
</feature>
<dbReference type="InterPro" id="IPR011333">
    <property type="entry name" value="SKP1/BTB/POZ_sf"/>
</dbReference>
<accession>A0A4Y2J0F2</accession>
<dbReference type="InterPro" id="IPR008974">
    <property type="entry name" value="TRAF-like"/>
</dbReference>